<evidence type="ECO:0000256" key="1">
    <source>
        <dbReference type="ARBA" id="ARBA00004141"/>
    </source>
</evidence>
<dbReference type="InterPro" id="IPR002033">
    <property type="entry name" value="TatC"/>
</dbReference>
<dbReference type="AlphaFoldDB" id="A0A382I4Y8"/>
<feature type="transmembrane region" description="Helical" evidence="5">
    <location>
        <begin position="106"/>
        <end position="129"/>
    </location>
</feature>
<feature type="transmembrane region" description="Helical" evidence="5">
    <location>
        <begin position="23"/>
        <end position="45"/>
    </location>
</feature>
<feature type="non-terminal residue" evidence="6">
    <location>
        <position position="229"/>
    </location>
</feature>
<evidence type="ECO:0000256" key="2">
    <source>
        <dbReference type="ARBA" id="ARBA00022692"/>
    </source>
</evidence>
<comment type="subcellular location">
    <subcellularLocation>
        <location evidence="1">Membrane</location>
        <topology evidence="1">Multi-pass membrane protein</topology>
    </subcellularLocation>
</comment>
<organism evidence="6">
    <name type="scientific">marine metagenome</name>
    <dbReference type="NCBI Taxonomy" id="408172"/>
    <lineage>
        <taxon>unclassified sequences</taxon>
        <taxon>metagenomes</taxon>
        <taxon>ecological metagenomes</taxon>
    </lineage>
</organism>
<dbReference type="PRINTS" id="PR01840">
    <property type="entry name" value="TATCFAMILY"/>
</dbReference>
<accession>A0A382I4Y8</accession>
<evidence type="ECO:0000313" key="6">
    <source>
        <dbReference type="EMBL" id="SVB94465.1"/>
    </source>
</evidence>
<gene>
    <name evidence="6" type="ORF">METZ01_LOCUS247319</name>
</gene>
<reference evidence="6" key="1">
    <citation type="submission" date="2018-05" db="EMBL/GenBank/DDBJ databases">
        <authorList>
            <person name="Lanie J.A."/>
            <person name="Ng W.-L."/>
            <person name="Kazmierczak K.M."/>
            <person name="Andrzejewski T.M."/>
            <person name="Davidsen T.M."/>
            <person name="Wayne K.J."/>
            <person name="Tettelin H."/>
            <person name="Glass J.I."/>
            <person name="Rusch D."/>
            <person name="Podicherti R."/>
            <person name="Tsui H.-C.T."/>
            <person name="Winkler M.E."/>
        </authorList>
    </citation>
    <scope>NUCLEOTIDE SEQUENCE</scope>
</reference>
<evidence type="ECO:0000256" key="4">
    <source>
        <dbReference type="ARBA" id="ARBA00023136"/>
    </source>
</evidence>
<proteinExistence type="predicted"/>
<dbReference type="GO" id="GO:0043953">
    <property type="term" value="P:protein transport by the Tat complex"/>
    <property type="evidence" value="ECO:0007669"/>
    <property type="project" value="TreeGrafter"/>
</dbReference>
<dbReference type="GO" id="GO:0033281">
    <property type="term" value="C:TAT protein transport complex"/>
    <property type="evidence" value="ECO:0007669"/>
    <property type="project" value="TreeGrafter"/>
</dbReference>
<evidence type="ECO:0008006" key="7">
    <source>
        <dbReference type="Google" id="ProtNLM"/>
    </source>
</evidence>
<dbReference type="EMBL" id="UINC01065133">
    <property type="protein sequence ID" value="SVB94465.1"/>
    <property type="molecule type" value="Genomic_DNA"/>
</dbReference>
<keyword evidence="2 5" id="KW-0812">Transmembrane</keyword>
<dbReference type="PANTHER" id="PTHR30371">
    <property type="entry name" value="SEC-INDEPENDENT PROTEIN TRANSLOCASE PROTEIN TATC"/>
    <property type="match status" value="1"/>
</dbReference>
<protein>
    <recommendedName>
        <fullName evidence="7">Sec-independent protein translocase protein TatC</fullName>
    </recommendedName>
</protein>
<feature type="non-terminal residue" evidence="6">
    <location>
        <position position="1"/>
    </location>
</feature>
<feature type="transmembrane region" description="Helical" evidence="5">
    <location>
        <begin position="186"/>
        <end position="202"/>
    </location>
</feature>
<sequence>VVESKELISPLSKHLEELRTQMLLPFIINMIIMALIISFASRLILELLDSVNLNINELSSYSPVEYFKTKIYISLIFSIIITTPLWLISLYNFSKPGLTTREKQNVKFSFICGLIFFTMGCLIGFYTIVPKFLDFLLSESEIVKDNLSIYETTKIIISITLFTGLLVSTPIITLVANNVVKDKKDLRKYIYTLILLIAIIATPKPSMIINLIFLLSLSFFAEITLFVTR</sequence>
<feature type="transmembrane region" description="Helical" evidence="5">
    <location>
        <begin position="155"/>
        <end position="174"/>
    </location>
</feature>
<evidence type="ECO:0000256" key="3">
    <source>
        <dbReference type="ARBA" id="ARBA00022989"/>
    </source>
</evidence>
<evidence type="ECO:0000256" key="5">
    <source>
        <dbReference type="SAM" id="Phobius"/>
    </source>
</evidence>
<dbReference type="PANTHER" id="PTHR30371:SF0">
    <property type="entry name" value="SEC-INDEPENDENT PROTEIN TRANSLOCASE PROTEIN TATC, CHLOROPLASTIC-RELATED"/>
    <property type="match status" value="1"/>
</dbReference>
<name>A0A382I4Y8_9ZZZZ</name>
<dbReference type="Pfam" id="PF00902">
    <property type="entry name" value="TatC"/>
    <property type="match status" value="1"/>
</dbReference>
<keyword evidence="4 5" id="KW-0472">Membrane</keyword>
<dbReference type="GO" id="GO:0065002">
    <property type="term" value="P:intracellular protein transmembrane transport"/>
    <property type="evidence" value="ECO:0007669"/>
    <property type="project" value="TreeGrafter"/>
</dbReference>
<feature type="transmembrane region" description="Helical" evidence="5">
    <location>
        <begin position="71"/>
        <end position="94"/>
    </location>
</feature>
<keyword evidence="3 5" id="KW-1133">Transmembrane helix</keyword>
<dbReference type="GO" id="GO:0009977">
    <property type="term" value="F:proton motive force dependent protein transmembrane transporter activity"/>
    <property type="evidence" value="ECO:0007669"/>
    <property type="project" value="TreeGrafter"/>
</dbReference>